<dbReference type="InterPro" id="IPR007487">
    <property type="entry name" value="ABC_transpt-TYRBP-like"/>
</dbReference>
<dbReference type="PANTHER" id="PTHR35271:SF1">
    <property type="entry name" value="ABC TRANSPORTER, SUBSTRATE-BINDING LIPOPROTEIN"/>
    <property type="match status" value="1"/>
</dbReference>
<reference evidence="1" key="1">
    <citation type="submission" date="2016-11" db="EMBL/GenBank/DDBJ databases">
        <authorList>
            <person name="Varghese N."/>
            <person name="Submissions S."/>
        </authorList>
    </citation>
    <scope>NUCLEOTIDE SEQUENCE [LARGE SCALE GENOMIC DNA]</scope>
    <source>
        <strain evidence="1">DSM 16785</strain>
    </source>
</reference>
<organism evidence="1 2">
    <name type="scientific">Marinitoga hydrogenitolerans (strain DSM 16785 / JCM 12826 / AT1271)</name>
    <dbReference type="NCBI Taxonomy" id="1122195"/>
    <lineage>
        <taxon>Bacteria</taxon>
        <taxon>Thermotogati</taxon>
        <taxon>Thermotogota</taxon>
        <taxon>Thermotogae</taxon>
        <taxon>Petrotogales</taxon>
        <taxon>Petrotogaceae</taxon>
        <taxon>Marinitoga</taxon>
    </lineage>
</organism>
<sequence>MKKLALLVVLLVTLTGFSLTVGITQIVDHPALNQVKDAIIKTIKEKHPEVKIVFQNAQGSYQNAVSIAQEFKNSADIIIAITTPSAQAAANTIKDKPLIFSAVTDPISAGLIKRFGKNEGNIVGLSDLLPVNVHLSLLKKVFPKAHNVGIIFNPGEQNSKTLLELSKKFAKDLNLNIIEIPGTTSSEMITSLNTKIKDIDVVYIFTDNLLASSMESVSKILNDNSIPSISGDIELAKQAKSVIGFGFDYYSLGLETGKMANEIIDGKNPSDLESKTMDMSALNLLINLKSAKRFNIDIPESLLNVADTIVR</sequence>
<dbReference type="Pfam" id="PF04392">
    <property type="entry name" value="ABC_sub_bind"/>
    <property type="match status" value="1"/>
</dbReference>
<dbReference type="EMBL" id="FQUI01000003">
    <property type="protein sequence ID" value="SHE36992.1"/>
    <property type="molecule type" value="Genomic_DNA"/>
</dbReference>
<dbReference type="Gene3D" id="3.40.50.2300">
    <property type="match status" value="2"/>
</dbReference>
<gene>
    <name evidence="1" type="ORF">SAMN02745164_00293</name>
</gene>
<dbReference type="OrthoDB" id="9776955at2"/>
<dbReference type="InterPro" id="IPR028082">
    <property type="entry name" value="Peripla_BP_I"/>
</dbReference>
<dbReference type="CDD" id="cd06325">
    <property type="entry name" value="PBP1_ABC_unchar_transporter"/>
    <property type="match status" value="1"/>
</dbReference>
<dbReference type="PANTHER" id="PTHR35271">
    <property type="entry name" value="ABC TRANSPORTER, SUBSTRATE-BINDING LIPOPROTEIN-RELATED"/>
    <property type="match status" value="1"/>
</dbReference>
<name>A0A1M4SXS0_MARH1</name>
<evidence type="ECO:0000313" key="2">
    <source>
        <dbReference type="Proteomes" id="UP000184334"/>
    </source>
</evidence>
<dbReference type="AlphaFoldDB" id="A0A1M4SXS0"/>
<dbReference type="Proteomes" id="UP000184334">
    <property type="component" value="Unassembled WGS sequence"/>
</dbReference>
<keyword evidence="2" id="KW-1185">Reference proteome</keyword>
<accession>A0A1M4SXS0</accession>
<protein>
    <submittedName>
        <fullName evidence="1">ABC transport system substrate-binding protein</fullName>
    </submittedName>
</protein>
<comment type="caution">
    <text evidence="1">The sequence shown here is derived from an EMBL/GenBank/DDBJ whole genome shotgun (WGS) entry which is preliminary data.</text>
</comment>
<dbReference type="STRING" id="1122195.SAMN02745164_00293"/>
<evidence type="ECO:0000313" key="1">
    <source>
        <dbReference type="EMBL" id="SHE36992.1"/>
    </source>
</evidence>
<dbReference type="SUPFAM" id="SSF53822">
    <property type="entry name" value="Periplasmic binding protein-like I"/>
    <property type="match status" value="1"/>
</dbReference>
<proteinExistence type="predicted"/>
<dbReference type="RefSeq" id="WP_072862699.1">
    <property type="nucleotide sequence ID" value="NZ_FQUI01000003.1"/>
</dbReference>